<evidence type="ECO:0000259" key="11">
    <source>
        <dbReference type="Pfam" id="PF01370"/>
    </source>
</evidence>
<protein>
    <recommendedName>
        <fullName evidence="6 10">UDP-glucose 4-epimerase</fullName>
        <ecNumber evidence="5 10">5.1.3.2</ecNumber>
    </recommendedName>
</protein>
<evidence type="ECO:0000313" key="13">
    <source>
        <dbReference type="Proteomes" id="UP000344274"/>
    </source>
</evidence>
<dbReference type="AlphaFoldDB" id="A0A5E6PII0"/>
<comment type="catalytic activity">
    <reaction evidence="1 10">
        <text>UDP-alpha-D-glucose = UDP-alpha-D-galactose</text>
        <dbReference type="Rhea" id="RHEA:22168"/>
        <dbReference type="ChEBI" id="CHEBI:58885"/>
        <dbReference type="ChEBI" id="CHEBI:66914"/>
        <dbReference type="EC" id="5.1.3.2"/>
    </reaction>
</comment>
<evidence type="ECO:0000256" key="7">
    <source>
        <dbReference type="ARBA" id="ARBA00023027"/>
    </source>
</evidence>
<dbReference type="InterPro" id="IPR036291">
    <property type="entry name" value="NAD(P)-bd_dom_sf"/>
</dbReference>
<keyword evidence="8" id="KW-0299">Galactose metabolism</keyword>
<dbReference type="EMBL" id="CABVHB010000002">
    <property type="protein sequence ID" value="VVM43203.1"/>
    <property type="molecule type" value="Genomic_DNA"/>
</dbReference>
<sequence length="344" mass="37742">MTSKILVTGGAGFIGSHTTLALLTAGFEVVVIDNLGNSSRNSLHRVKNICGKTPLFIEGDIRDSDLLDELFSKHKIDAVMHFAGLKAVGESSLQPLKYFDNNVSGTITLCKAMARAGIYKLVFSSSATVYGKPTKMPICESFPTARPTNPYGRSKLMTEEILKDLAESDPRWSLALLRYFNPIGAHQSGLLGEDPQGTPNNLMPYISQVAIGKLPNLSVYGDDYPTTDGTGIRDYIHVVDLAEGHLKALEAIKNKNGVNIWNLGTGIGYSVLEIIQAFERITGTSIPYKVVCRRQGDIAESWADPAKAERELGWKSERGLNEMIADTWRWQSLNPQGYKYAAIE</sequence>
<evidence type="ECO:0000256" key="6">
    <source>
        <dbReference type="ARBA" id="ARBA00018569"/>
    </source>
</evidence>
<dbReference type="InterPro" id="IPR005886">
    <property type="entry name" value="UDP_G4E"/>
</dbReference>
<dbReference type="GO" id="GO:0006012">
    <property type="term" value="P:galactose metabolic process"/>
    <property type="evidence" value="ECO:0007669"/>
    <property type="project" value="UniProtKB-UniPathway"/>
</dbReference>
<evidence type="ECO:0000256" key="1">
    <source>
        <dbReference type="ARBA" id="ARBA00000083"/>
    </source>
</evidence>
<comment type="cofactor">
    <cofactor evidence="2 10">
        <name>NAD(+)</name>
        <dbReference type="ChEBI" id="CHEBI:57540"/>
    </cofactor>
</comment>
<evidence type="ECO:0000256" key="3">
    <source>
        <dbReference type="ARBA" id="ARBA00004947"/>
    </source>
</evidence>
<dbReference type="UniPathway" id="UPA00214"/>
<evidence type="ECO:0000256" key="2">
    <source>
        <dbReference type="ARBA" id="ARBA00001911"/>
    </source>
</evidence>
<evidence type="ECO:0000256" key="10">
    <source>
        <dbReference type="RuleBase" id="RU366046"/>
    </source>
</evidence>
<dbReference type="CDD" id="cd05247">
    <property type="entry name" value="UDP_G4E_1_SDR_e"/>
    <property type="match status" value="1"/>
</dbReference>
<dbReference type="EC" id="5.1.3.2" evidence="5 10"/>
<reference evidence="12 13" key="1">
    <citation type="submission" date="2019-09" db="EMBL/GenBank/DDBJ databases">
        <authorList>
            <person name="Chandra G."/>
            <person name="Truman W A."/>
        </authorList>
    </citation>
    <scope>NUCLEOTIDE SEQUENCE [LARGE SCALE GENOMIC DNA]</scope>
    <source>
        <strain evidence="12">PS673</strain>
    </source>
</reference>
<evidence type="ECO:0000256" key="9">
    <source>
        <dbReference type="ARBA" id="ARBA00023235"/>
    </source>
</evidence>
<dbReference type="Proteomes" id="UP000344274">
    <property type="component" value="Unassembled WGS sequence"/>
</dbReference>
<feature type="domain" description="NAD-dependent epimerase/dehydratase" evidence="11">
    <location>
        <begin position="5"/>
        <end position="264"/>
    </location>
</feature>
<dbReference type="InterPro" id="IPR001509">
    <property type="entry name" value="Epimerase_deHydtase"/>
</dbReference>
<comment type="subunit">
    <text evidence="10">Homodimer.</text>
</comment>
<dbReference type="NCBIfam" id="TIGR01179">
    <property type="entry name" value="galE"/>
    <property type="match status" value="1"/>
</dbReference>
<dbReference type="RefSeq" id="WP_154946532.1">
    <property type="nucleotide sequence ID" value="NZ_CABVHB010000002.1"/>
</dbReference>
<keyword evidence="9 10" id="KW-0413">Isomerase</keyword>
<dbReference type="PANTHER" id="PTHR43725:SF47">
    <property type="entry name" value="UDP-GLUCOSE 4-EPIMERASE"/>
    <property type="match status" value="1"/>
</dbReference>
<keyword evidence="7 10" id="KW-0520">NAD</keyword>
<keyword evidence="10" id="KW-0119">Carbohydrate metabolism</keyword>
<dbReference type="Pfam" id="PF01370">
    <property type="entry name" value="Epimerase"/>
    <property type="match status" value="1"/>
</dbReference>
<organism evidence="12 13">
    <name type="scientific">Pseudomonas fluorescens</name>
    <dbReference type="NCBI Taxonomy" id="294"/>
    <lineage>
        <taxon>Bacteria</taxon>
        <taxon>Pseudomonadati</taxon>
        <taxon>Pseudomonadota</taxon>
        <taxon>Gammaproteobacteria</taxon>
        <taxon>Pseudomonadales</taxon>
        <taxon>Pseudomonadaceae</taxon>
        <taxon>Pseudomonas</taxon>
    </lineage>
</organism>
<dbReference type="NCBIfam" id="NF007956">
    <property type="entry name" value="PRK10675.1"/>
    <property type="match status" value="1"/>
</dbReference>
<dbReference type="PANTHER" id="PTHR43725">
    <property type="entry name" value="UDP-GLUCOSE 4-EPIMERASE"/>
    <property type="match status" value="1"/>
</dbReference>
<dbReference type="GO" id="GO:0003978">
    <property type="term" value="F:UDP-glucose 4-epimerase activity"/>
    <property type="evidence" value="ECO:0007669"/>
    <property type="project" value="UniProtKB-UniRule"/>
</dbReference>
<evidence type="ECO:0000256" key="8">
    <source>
        <dbReference type="ARBA" id="ARBA00023144"/>
    </source>
</evidence>
<comment type="pathway">
    <text evidence="3 10">Carbohydrate metabolism; galactose metabolism.</text>
</comment>
<gene>
    <name evidence="12" type="primary">galE</name>
    <name evidence="12" type="ORF">PS673_00365</name>
</gene>
<dbReference type="Gene3D" id="3.40.50.720">
    <property type="entry name" value="NAD(P)-binding Rossmann-like Domain"/>
    <property type="match status" value="1"/>
</dbReference>
<evidence type="ECO:0000313" key="12">
    <source>
        <dbReference type="EMBL" id="VVM43203.1"/>
    </source>
</evidence>
<accession>A0A5E6PII0</accession>
<name>A0A5E6PII0_PSEFL</name>
<dbReference type="GO" id="GO:0005829">
    <property type="term" value="C:cytosol"/>
    <property type="evidence" value="ECO:0007669"/>
    <property type="project" value="TreeGrafter"/>
</dbReference>
<proteinExistence type="inferred from homology"/>
<dbReference type="PRINTS" id="PR01713">
    <property type="entry name" value="NUCEPIMERASE"/>
</dbReference>
<comment type="similarity">
    <text evidence="4 10">Belongs to the NAD(P)-dependent epimerase/dehydratase family.</text>
</comment>
<evidence type="ECO:0000256" key="4">
    <source>
        <dbReference type="ARBA" id="ARBA00007637"/>
    </source>
</evidence>
<evidence type="ECO:0000256" key="5">
    <source>
        <dbReference type="ARBA" id="ARBA00013189"/>
    </source>
</evidence>
<dbReference type="Gene3D" id="3.90.25.10">
    <property type="entry name" value="UDP-galactose 4-epimerase, domain 1"/>
    <property type="match status" value="1"/>
</dbReference>
<dbReference type="SUPFAM" id="SSF51735">
    <property type="entry name" value="NAD(P)-binding Rossmann-fold domains"/>
    <property type="match status" value="1"/>
</dbReference>